<comment type="caution">
    <text evidence="2">The sequence shown here is derived from an EMBL/GenBank/DDBJ whole genome shotgun (WGS) entry which is preliminary data.</text>
</comment>
<evidence type="ECO:0000256" key="1">
    <source>
        <dbReference type="SAM" id="MobiDB-lite"/>
    </source>
</evidence>
<accession>A0AAE1U3I1</accession>
<organism evidence="2 3">
    <name type="scientific">Petrolisthes manimaculis</name>
    <dbReference type="NCBI Taxonomy" id="1843537"/>
    <lineage>
        <taxon>Eukaryota</taxon>
        <taxon>Metazoa</taxon>
        <taxon>Ecdysozoa</taxon>
        <taxon>Arthropoda</taxon>
        <taxon>Crustacea</taxon>
        <taxon>Multicrustacea</taxon>
        <taxon>Malacostraca</taxon>
        <taxon>Eumalacostraca</taxon>
        <taxon>Eucarida</taxon>
        <taxon>Decapoda</taxon>
        <taxon>Pleocyemata</taxon>
        <taxon>Anomura</taxon>
        <taxon>Galatheoidea</taxon>
        <taxon>Porcellanidae</taxon>
        <taxon>Petrolisthes</taxon>
    </lineage>
</organism>
<feature type="region of interest" description="Disordered" evidence="1">
    <location>
        <begin position="351"/>
        <end position="375"/>
    </location>
</feature>
<feature type="compositionally biased region" description="Basic residues" evidence="1">
    <location>
        <begin position="92"/>
        <end position="102"/>
    </location>
</feature>
<evidence type="ECO:0000313" key="3">
    <source>
        <dbReference type="Proteomes" id="UP001292094"/>
    </source>
</evidence>
<feature type="region of interest" description="Disordered" evidence="1">
    <location>
        <begin position="718"/>
        <end position="796"/>
    </location>
</feature>
<feature type="compositionally biased region" description="Polar residues" evidence="1">
    <location>
        <begin position="519"/>
        <end position="537"/>
    </location>
</feature>
<feature type="compositionally biased region" description="Pro residues" evidence="1">
    <location>
        <begin position="271"/>
        <end position="280"/>
    </location>
</feature>
<feature type="region of interest" description="Disordered" evidence="1">
    <location>
        <begin position="1"/>
        <end position="326"/>
    </location>
</feature>
<feature type="compositionally biased region" description="Low complexity" evidence="1">
    <location>
        <begin position="632"/>
        <end position="642"/>
    </location>
</feature>
<reference evidence="2" key="1">
    <citation type="submission" date="2023-11" db="EMBL/GenBank/DDBJ databases">
        <title>Genome assemblies of two species of porcelain crab, Petrolisthes cinctipes and Petrolisthes manimaculis (Anomura: Porcellanidae).</title>
        <authorList>
            <person name="Angst P."/>
        </authorList>
    </citation>
    <scope>NUCLEOTIDE SEQUENCE</scope>
    <source>
        <strain evidence="2">PB745_02</strain>
        <tissue evidence="2">Gill</tissue>
    </source>
</reference>
<evidence type="ECO:0000313" key="2">
    <source>
        <dbReference type="EMBL" id="KAK4304865.1"/>
    </source>
</evidence>
<feature type="compositionally biased region" description="Low complexity" evidence="1">
    <location>
        <begin position="659"/>
        <end position="674"/>
    </location>
</feature>
<feature type="compositionally biased region" description="Low complexity" evidence="1">
    <location>
        <begin position="115"/>
        <end position="140"/>
    </location>
</feature>
<name>A0AAE1U3I1_9EUCA</name>
<keyword evidence="3" id="KW-1185">Reference proteome</keyword>
<feature type="region of interest" description="Disordered" evidence="1">
    <location>
        <begin position="606"/>
        <end position="700"/>
    </location>
</feature>
<feature type="compositionally biased region" description="Low complexity" evidence="1">
    <location>
        <begin position="690"/>
        <end position="700"/>
    </location>
</feature>
<feature type="compositionally biased region" description="Low complexity" evidence="1">
    <location>
        <begin position="71"/>
        <end position="87"/>
    </location>
</feature>
<proteinExistence type="predicted"/>
<feature type="compositionally biased region" description="Basic and acidic residues" evidence="1">
    <location>
        <begin position="353"/>
        <end position="363"/>
    </location>
</feature>
<feature type="compositionally biased region" description="Low complexity" evidence="1">
    <location>
        <begin position="418"/>
        <end position="431"/>
    </location>
</feature>
<dbReference type="Proteomes" id="UP001292094">
    <property type="component" value="Unassembled WGS sequence"/>
</dbReference>
<feature type="compositionally biased region" description="Low complexity" evidence="1">
    <location>
        <begin position="225"/>
        <end position="238"/>
    </location>
</feature>
<feature type="compositionally biased region" description="Pro residues" evidence="1">
    <location>
        <begin position="778"/>
        <end position="787"/>
    </location>
</feature>
<feature type="region of interest" description="Disordered" evidence="1">
    <location>
        <begin position="519"/>
        <end position="545"/>
    </location>
</feature>
<gene>
    <name evidence="2" type="ORF">Pmani_023209</name>
</gene>
<protein>
    <submittedName>
        <fullName evidence="2">Uncharacterized protein</fullName>
    </submittedName>
</protein>
<feature type="compositionally biased region" description="Pro residues" evidence="1">
    <location>
        <begin position="743"/>
        <end position="756"/>
    </location>
</feature>
<feature type="compositionally biased region" description="Basic residues" evidence="1">
    <location>
        <begin position="153"/>
        <end position="162"/>
    </location>
</feature>
<dbReference type="AlphaFoldDB" id="A0AAE1U3I1"/>
<feature type="compositionally biased region" description="Low complexity" evidence="1">
    <location>
        <begin position="288"/>
        <end position="299"/>
    </location>
</feature>
<dbReference type="EMBL" id="JAWZYT010002369">
    <property type="protein sequence ID" value="KAK4304865.1"/>
    <property type="molecule type" value="Genomic_DNA"/>
</dbReference>
<feature type="region of interest" description="Disordered" evidence="1">
    <location>
        <begin position="408"/>
        <end position="480"/>
    </location>
</feature>
<sequence>MEYITGILVGKSSVRWRQRRGVSGGQGSVSSEASSGEEDTPLTLPSPPPQQHPSSRRVLTRLEKQNSGEDTTTSTASSSTSSSGTSTPDHHRITRRPYRNNRIKSIAAEDLVTNSSGFSTCSSGSSSTSSTSTSTSSTPEPELPSRPPSRRVAALRRQKLGLHRVTGSKRGSSKCVGARRISPQRWRSESPSDQTSSTPPLPPSPPRHPPPPPPPKSPDPPLHCPPAANNENNKNTGNLDGPATVRSQKRKSSSPNRPGIKTNKSSSPHVTPSPPKSPPKPPDKTRENNSNNSNSNSNNIKEEADGSGATSSSEEPIVVYEKPRPQVAKEQLVNRSPVKVEAKSGVIQVNTAYKEKEKEEHTPEVPCSNPIPKPVPVPKSIPVTVPVSAPIPVPVPVPVPAPVPVPSTREAVPPDTASSSEEVVIVEPESVNTSTEECTRKTVLRCGGQESLPTPLPPPPQQPSRNDSPDRKTGVVGDSECQTRLKSVEVLETRPRTVCKAKVEGDSVECVYVAGQAVSERTSGTQHESQSGTLTSVRKSESENRPSLVVVTGVGVTWCSEAGRGGTSSEVAGVVSGRAVTITATSGPGPAGSARVASPPSVSITAVVRSPAPPDPALPAPLHHDGAPAPAPHQHQQHLQHPTAPPPTRMDHCDGSSDSGVSVTERSVSRSSVLSDDRSSSAEVKPNTPTPAATRTVPVAPLVLDRREPVRVWRDPSLVSQSEHSVRHIHSVQHSSMSQHYPGVPPPLAAPPPGPSPGSHAPSHHGSHGQNPASLGPGLPPGIPYPGHPGAGALHLPPGLQQGALAGLYPTLPHDVWKQLAPVPIGPHAYAGLLSHQEELLHLERAGQDRLRR</sequence>
<feature type="compositionally biased region" description="Pro residues" evidence="1">
    <location>
        <begin position="199"/>
        <end position="224"/>
    </location>
</feature>